<comment type="caution">
    <text evidence="3">The sequence shown here is derived from an EMBL/GenBank/DDBJ whole genome shotgun (WGS) entry which is preliminary data.</text>
</comment>
<accession>A0ABD6H4A5</accession>
<dbReference type="Proteomes" id="UP000179536">
    <property type="component" value="Unassembled WGS sequence"/>
</dbReference>
<evidence type="ECO:0000313" key="5">
    <source>
        <dbReference type="Proteomes" id="UP000179536"/>
    </source>
</evidence>
<feature type="compositionally biased region" description="Basic and acidic residues" evidence="1">
    <location>
        <begin position="44"/>
        <end position="56"/>
    </location>
</feature>
<evidence type="ECO:0000313" key="4">
    <source>
        <dbReference type="Proteomes" id="UP000179454"/>
    </source>
</evidence>
<organism evidence="3 5">
    <name type="scientific">Agrobacterium vitis</name>
    <name type="common">Rhizobium vitis</name>
    <dbReference type="NCBI Taxonomy" id="373"/>
    <lineage>
        <taxon>Bacteria</taxon>
        <taxon>Pseudomonadati</taxon>
        <taxon>Pseudomonadota</taxon>
        <taxon>Alphaproteobacteria</taxon>
        <taxon>Hyphomicrobiales</taxon>
        <taxon>Rhizobiaceae</taxon>
        <taxon>Rhizobium/Agrobacterium group</taxon>
        <taxon>Agrobacterium</taxon>
    </lineage>
</organism>
<name>A0ABD6H4A5_AGRVI</name>
<reference evidence="4 5" key="1">
    <citation type="submission" date="2019-11" db="EMBL/GenBank/DDBJ databases">
        <title>Whole-genome sequencing of Allorhizobium vitis.</title>
        <authorList>
            <person name="Gan H.M."/>
            <person name="Savka M.A."/>
        </authorList>
    </citation>
    <scope>NUCLEOTIDE SEQUENCE [LARGE SCALE GENOMIC DNA]</scope>
    <source>
        <strain evidence="3 5">RF2/1</strain>
        <strain evidence="2 4">T1/7</strain>
    </source>
</reference>
<evidence type="ECO:0000256" key="1">
    <source>
        <dbReference type="SAM" id="MobiDB-lite"/>
    </source>
</evidence>
<dbReference type="EMBL" id="MBFE02000005">
    <property type="protein sequence ID" value="MUO42092.1"/>
    <property type="molecule type" value="Genomic_DNA"/>
</dbReference>
<dbReference type="Proteomes" id="UP000179454">
    <property type="component" value="Unassembled WGS sequence"/>
</dbReference>
<gene>
    <name evidence="3" type="ORF">BBK91_005945</name>
    <name evidence="2" type="ORF">BBL17_009865</name>
</gene>
<dbReference type="RefSeq" id="WP_041696596.1">
    <property type="nucleotide sequence ID" value="NZ_MBFA02000003.1"/>
</dbReference>
<protein>
    <recommendedName>
        <fullName evidence="6">HTH cro/C1-type domain-containing protein</fullName>
    </recommendedName>
</protein>
<evidence type="ECO:0000313" key="3">
    <source>
        <dbReference type="EMBL" id="MUP09400.1"/>
    </source>
</evidence>
<keyword evidence="4" id="KW-1185">Reference proteome</keyword>
<proteinExistence type="predicted"/>
<dbReference type="EMBL" id="MBFA02000003">
    <property type="protein sequence ID" value="MUP09400.1"/>
    <property type="molecule type" value="Genomic_DNA"/>
</dbReference>
<dbReference type="AlphaFoldDB" id="A0ABD6H4A5"/>
<feature type="region of interest" description="Disordered" evidence="1">
    <location>
        <begin position="1"/>
        <end position="73"/>
    </location>
</feature>
<evidence type="ECO:0008006" key="6">
    <source>
        <dbReference type="Google" id="ProtNLM"/>
    </source>
</evidence>
<sequence length="281" mass="31118">MTKTTSPAENAKPLPQQESLATEGEHQSSNNAAPRANKSRRERSKKEEKSPFDRVRKINATCPRNPACPSQPILPKAGNSGGEVANIKNVIQFRATVQHPQKSHRSQYASMSGAKVGDNVDLFFPLQRSQLEHKQQAHVHLLDASMLVDNSTNENPVQARIRARIAEFGLTEKNASLAAGLDRNYLRVMLDRPNAVLSRKALQHLALALECSEAWLKTGKNDYNTSDIERAYEIATAALKDRQSPLPRSQHASHLGGTPAVDYPKWPRILQALIVMALNRS</sequence>
<evidence type="ECO:0000313" key="2">
    <source>
        <dbReference type="EMBL" id="MUO42092.1"/>
    </source>
</evidence>